<evidence type="ECO:0000256" key="1">
    <source>
        <dbReference type="ARBA" id="ARBA00004141"/>
    </source>
</evidence>
<feature type="transmembrane region" description="Helical" evidence="5">
    <location>
        <begin position="114"/>
        <end position="140"/>
    </location>
</feature>
<evidence type="ECO:0000256" key="4">
    <source>
        <dbReference type="ARBA" id="ARBA00023136"/>
    </source>
</evidence>
<dbReference type="InterPro" id="IPR003945">
    <property type="entry name" value="NU5C-like"/>
</dbReference>
<dbReference type="GO" id="GO:0042773">
    <property type="term" value="P:ATP synthesis coupled electron transport"/>
    <property type="evidence" value="ECO:0007669"/>
    <property type="project" value="InterPro"/>
</dbReference>
<proteinExistence type="predicted"/>
<comment type="caution">
    <text evidence="8">The sequence shown here is derived from an EMBL/GenBank/DDBJ whole genome shotgun (WGS) entry which is preliminary data.</text>
</comment>
<evidence type="ECO:0000256" key="2">
    <source>
        <dbReference type="ARBA" id="ARBA00022692"/>
    </source>
</evidence>
<evidence type="ECO:0000259" key="6">
    <source>
        <dbReference type="Pfam" id="PF00361"/>
    </source>
</evidence>
<feature type="domain" description="NADH:quinone oxidoreductase/Mrp antiporter transmembrane" evidence="6">
    <location>
        <begin position="181"/>
        <end position="467"/>
    </location>
</feature>
<feature type="transmembrane region" description="Helical" evidence="5">
    <location>
        <begin position="316"/>
        <end position="337"/>
    </location>
</feature>
<feature type="transmembrane region" description="Helical" evidence="5">
    <location>
        <begin position="6"/>
        <end position="25"/>
    </location>
</feature>
<feature type="transmembrane region" description="Helical" evidence="5">
    <location>
        <begin position="493"/>
        <end position="517"/>
    </location>
</feature>
<feature type="transmembrane region" description="Helical" evidence="5">
    <location>
        <begin position="223"/>
        <end position="246"/>
    </location>
</feature>
<feature type="transmembrane region" description="Helical" evidence="5">
    <location>
        <begin position="452"/>
        <end position="472"/>
    </location>
</feature>
<accession>A0A7J3SNQ5</accession>
<organism evidence="8">
    <name type="scientific">Fervidicoccus fontis</name>
    <dbReference type="NCBI Taxonomy" id="683846"/>
    <lineage>
        <taxon>Archaea</taxon>
        <taxon>Thermoproteota</taxon>
        <taxon>Thermoprotei</taxon>
        <taxon>Fervidicoccales</taxon>
        <taxon>Fervidicoccaceae</taxon>
        <taxon>Fervidicoccus</taxon>
    </lineage>
</organism>
<feature type="transmembrane region" description="Helical" evidence="5">
    <location>
        <begin position="543"/>
        <end position="566"/>
    </location>
</feature>
<feature type="transmembrane region" description="Helical" evidence="5">
    <location>
        <begin position="645"/>
        <end position="662"/>
    </location>
</feature>
<dbReference type="EMBL" id="DTLS01000141">
    <property type="protein sequence ID" value="HGZ60519.1"/>
    <property type="molecule type" value="Genomic_DNA"/>
</dbReference>
<keyword evidence="4 5" id="KW-0472">Membrane</keyword>
<feature type="transmembrane region" description="Helical" evidence="5">
    <location>
        <begin position="32"/>
        <end position="54"/>
    </location>
</feature>
<keyword evidence="2 5" id="KW-0812">Transmembrane</keyword>
<feature type="transmembrane region" description="Helical" evidence="5">
    <location>
        <begin position="587"/>
        <end position="604"/>
    </location>
</feature>
<dbReference type="GO" id="GO:0008137">
    <property type="term" value="F:NADH dehydrogenase (ubiquinone) activity"/>
    <property type="evidence" value="ECO:0007669"/>
    <property type="project" value="InterPro"/>
</dbReference>
<evidence type="ECO:0000256" key="3">
    <source>
        <dbReference type="ARBA" id="ARBA00022989"/>
    </source>
</evidence>
<dbReference type="AlphaFoldDB" id="A0A7J3SNQ5"/>
<dbReference type="GO" id="GO:0003954">
    <property type="term" value="F:NADH dehydrogenase activity"/>
    <property type="evidence" value="ECO:0007669"/>
    <property type="project" value="TreeGrafter"/>
</dbReference>
<dbReference type="PANTHER" id="PTHR42829:SF2">
    <property type="entry name" value="NADH-UBIQUINONE OXIDOREDUCTASE CHAIN 5"/>
    <property type="match status" value="1"/>
</dbReference>
<sequence length="663" mass="73210">MALNAYYFLAIIQPFIASAIIALLPSKRKLPGLVSVASLFISTVSSGLVLYFILEKGFSGPISFGDLPSIGFSLSFLYDSYTGIMMELVSFLSLIIGIYSLYYMDGDEGFTRYFMYFTFFVGSMMLVVSADNLILLFLGWEGTGLASYALIGHWRHDEKERMIGEEGRYVANTPMFSFPSMSGLRALLFTRIPDVLMLVGIIVLYIMTGTFSLSVLLKSSSNVVGILARAGILVPVMSLLSIGALAKSAQFPFHEWLVTAMTGPTPVSALIHAATMVKAGVYYMVRITPIFAYGAKELMVTDPILGQTAFSQIQEFYYVLMIIGAITAFALATMALVAREAKLILAYSTGSQLGFMFAGIGASIFSSHPSLVLSFVVAHLIAHAIFKAGLFLGAGIYIHVGESRFIDEWPNIHRMRVTTSLNWLLTLSLAGLPPFIGFWTKDALVESYIATGLLLPTSLLVVTILFTAFYSTRYMLYTERYPGKDGELLHEPPAYVASTYGLLAILSILLGIMWPLFGQKLSMFVSQSFIEVPHILAEGETTAVAVSLALVLTGIALSFSAYYLKLVDSKGIISKLPSLNNFLRDRWWINVFYYNIGLAFLRIGEVTYNSLEKGLDTAINYALPRGTSMFSKYIRKPLNGDTYNYMLYFLLSVVVMLLILIFM</sequence>
<feature type="transmembrane region" description="Helical" evidence="5">
    <location>
        <begin position="371"/>
        <end position="400"/>
    </location>
</feature>
<feature type="transmembrane region" description="Helical" evidence="5">
    <location>
        <begin position="421"/>
        <end position="440"/>
    </location>
</feature>
<dbReference type="Pfam" id="PF00662">
    <property type="entry name" value="Proton_antipo_N"/>
    <property type="match status" value="1"/>
</dbReference>
<dbReference type="PRINTS" id="PR01434">
    <property type="entry name" value="NADHDHGNASE5"/>
</dbReference>
<feature type="transmembrane region" description="Helical" evidence="5">
    <location>
        <begin position="81"/>
        <end position="102"/>
    </location>
</feature>
<dbReference type="GO" id="GO:0015990">
    <property type="term" value="P:electron transport coupled proton transport"/>
    <property type="evidence" value="ECO:0007669"/>
    <property type="project" value="TreeGrafter"/>
</dbReference>
<keyword evidence="3 5" id="KW-1133">Transmembrane helix</keyword>
<dbReference type="InterPro" id="IPR001516">
    <property type="entry name" value="Proton_antipo_N"/>
</dbReference>
<gene>
    <name evidence="8" type="ORF">ENW83_04875</name>
</gene>
<dbReference type="Pfam" id="PF00361">
    <property type="entry name" value="Proton_antipo_M"/>
    <property type="match status" value="1"/>
</dbReference>
<evidence type="ECO:0000259" key="7">
    <source>
        <dbReference type="Pfam" id="PF00662"/>
    </source>
</evidence>
<evidence type="ECO:0000256" key="5">
    <source>
        <dbReference type="SAM" id="Phobius"/>
    </source>
</evidence>
<dbReference type="GO" id="GO:0016020">
    <property type="term" value="C:membrane"/>
    <property type="evidence" value="ECO:0007669"/>
    <property type="project" value="UniProtKB-SubCell"/>
</dbReference>
<dbReference type="InterPro" id="IPR001750">
    <property type="entry name" value="ND/Mrp_TM"/>
</dbReference>
<feature type="domain" description="NADH-Ubiquinone oxidoreductase (complex I) chain 5 N-terminal" evidence="7">
    <location>
        <begin position="69"/>
        <end position="114"/>
    </location>
</feature>
<reference evidence="8" key="1">
    <citation type="journal article" date="2020" name="mSystems">
        <title>Genome- and Community-Level Interaction Insights into Carbon Utilization and Element Cycling Functions of Hydrothermarchaeota in Hydrothermal Sediment.</title>
        <authorList>
            <person name="Zhou Z."/>
            <person name="Liu Y."/>
            <person name="Xu W."/>
            <person name="Pan J."/>
            <person name="Luo Z.H."/>
            <person name="Li M."/>
        </authorList>
    </citation>
    <scope>NUCLEOTIDE SEQUENCE [LARGE SCALE GENOMIC DNA]</scope>
    <source>
        <strain evidence="8">SpSt-885</strain>
    </source>
</reference>
<feature type="transmembrane region" description="Helical" evidence="5">
    <location>
        <begin position="195"/>
        <end position="217"/>
    </location>
</feature>
<dbReference type="PANTHER" id="PTHR42829">
    <property type="entry name" value="NADH-UBIQUINONE OXIDOREDUCTASE CHAIN 5"/>
    <property type="match status" value="1"/>
</dbReference>
<feature type="transmembrane region" description="Helical" evidence="5">
    <location>
        <begin position="344"/>
        <end position="365"/>
    </location>
</feature>
<comment type="subcellular location">
    <subcellularLocation>
        <location evidence="1">Membrane</location>
        <topology evidence="1">Multi-pass membrane protein</topology>
    </subcellularLocation>
</comment>
<protein>
    <submittedName>
        <fullName evidence="8">NADH-quinone oxidoreductase subunit L</fullName>
    </submittedName>
</protein>
<name>A0A7J3SNQ5_9CREN</name>
<evidence type="ECO:0000313" key="8">
    <source>
        <dbReference type="EMBL" id="HGZ60519.1"/>
    </source>
</evidence>